<comment type="caution">
    <text evidence="1">The sequence shown here is derived from an EMBL/GenBank/DDBJ whole genome shotgun (WGS) entry which is preliminary data.</text>
</comment>
<dbReference type="EMBL" id="LMWI01000001">
    <property type="protein sequence ID" value="KUJ48486.1"/>
    <property type="molecule type" value="Genomic_DNA"/>
</dbReference>
<sequence length="207" mass="23646">MEAEAQLQHYLLHAFNLKFQSTGDLKALVDSEQVEQITDSLVGLKSDLRLAQNDALLACAVYGQRKARGESSNILEFGFETWWLTTETAMLRHTHDLERLNGGSRYMMRPDFLLNFLTFAPSVDQARRTFSNVFPSLLGIHLSRRLDEATFHKLMDDVQKAELMDEARRSAAMASLADRLKSDLSKRYAVELKEQVNRVPSQRKPTK</sequence>
<dbReference type="Proteomes" id="UP000053246">
    <property type="component" value="Unassembled WGS sequence"/>
</dbReference>
<name>A0A9X0I7S5_9ACTN</name>
<organism evidence="1 2">
    <name type="scientific">Micromonospora maris</name>
    <dbReference type="NCBI Taxonomy" id="1003110"/>
    <lineage>
        <taxon>Bacteria</taxon>
        <taxon>Bacillati</taxon>
        <taxon>Actinomycetota</taxon>
        <taxon>Actinomycetes</taxon>
        <taxon>Micromonosporales</taxon>
        <taxon>Micromonosporaceae</taxon>
        <taxon>Micromonospora</taxon>
    </lineage>
</organism>
<evidence type="ECO:0000313" key="1">
    <source>
        <dbReference type="EMBL" id="KUJ48486.1"/>
    </source>
</evidence>
<protein>
    <submittedName>
        <fullName evidence="1">Uncharacterized protein</fullName>
    </submittedName>
</protein>
<accession>A0A9X0I7S5</accession>
<proteinExistence type="predicted"/>
<keyword evidence="2" id="KW-1185">Reference proteome</keyword>
<dbReference type="AlphaFoldDB" id="A0A9X0I7S5"/>
<reference evidence="1 2" key="1">
    <citation type="submission" date="2015-10" db="EMBL/GenBank/DDBJ databases">
        <authorList>
            <person name="Ju K.-S."/>
            <person name="Doroghazi J.R."/>
            <person name="Metcalf W.W."/>
        </authorList>
    </citation>
    <scope>NUCLEOTIDE SEQUENCE [LARGE SCALE GENOMIC DNA]</scope>
    <source>
        <strain evidence="1 2">NRRL B-24793</strain>
    </source>
</reference>
<evidence type="ECO:0000313" key="2">
    <source>
        <dbReference type="Proteomes" id="UP000053246"/>
    </source>
</evidence>
<gene>
    <name evidence="1" type="ORF">ADL17_05425</name>
</gene>